<dbReference type="STRING" id="1886670.PTI45_03261"/>
<dbReference type="PANTHER" id="PTHR47505">
    <property type="entry name" value="DNA UTILIZATION PROTEIN YHGH"/>
    <property type="match status" value="1"/>
</dbReference>
<proteinExistence type="inferred from homology"/>
<gene>
    <name evidence="2" type="ORF">PTI45_03261</name>
</gene>
<dbReference type="Gene3D" id="3.40.50.2020">
    <property type="match status" value="1"/>
</dbReference>
<keyword evidence="3" id="KW-1185">Reference proteome</keyword>
<dbReference type="EMBL" id="MDER01000060">
    <property type="protein sequence ID" value="ODP27327.1"/>
    <property type="molecule type" value="Genomic_DNA"/>
</dbReference>
<accession>A0A1E3L0K7</accession>
<evidence type="ECO:0000313" key="2">
    <source>
        <dbReference type="EMBL" id="ODP27327.1"/>
    </source>
</evidence>
<dbReference type="PANTHER" id="PTHR47505:SF1">
    <property type="entry name" value="DNA UTILIZATION PROTEIN YHGH"/>
    <property type="match status" value="1"/>
</dbReference>
<sequence length="258" mass="30352">MLKQNRWQTWLSYLHPQYTACMTCHKKAPLMKRYPQICEKCALSIPWITQQQCKVCGRGEYCPDCQRKSASQRYFMFNRSAVYYNDTMRQWIADYKYRGQERYAPLLGKMMIEAYQLMKREMIEFYQKRWNIDIVTGVPVSSTRLIQRGFDQAAVLAEYLATYEHLSYIPLLVRQRDTLKQSSQGRQARLLNMQEVFSYAPHTPQWLATYQSPTLNILLVDDIYTTGSTINNCAKALIEAGKCHQIDIQVFSLTWARS</sequence>
<evidence type="ECO:0000313" key="3">
    <source>
        <dbReference type="Proteomes" id="UP000094578"/>
    </source>
</evidence>
<dbReference type="Proteomes" id="UP000094578">
    <property type="component" value="Unassembled WGS sequence"/>
</dbReference>
<evidence type="ECO:0008006" key="4">
    <source>
        <dbReference type="Google" id="ProtNLM"/>
    </source>
</evidence>
<protein>
    <recommendedName>
        <fullName evidence="4">ComF family protein</fullName>
    </recommendedName>
</protein>
<comment type="similarity">
    <text evidence="1">Belongs to the ComF/GntX family.</text>
</comment>
<dbReference type="InterPro" id="IPR000836">
    <property type="entry name" value="PRTase_dom"/>
</dbReference>
<dbReference type="CDD" id="cd06223">
    <property type="entry name" value="PRTases_typeI"/>
    <property type="match status" value="1"/>
</dbReference>
<evidence type="ECO:0000256" key="1">
    <source>
        <dbReference type="ARBA" id="ARBA00008007"/>
    </source>
</evidence>
<reference evidence="2 3" key="1">
    <citation type="submission" date="2016-08" db="EMBL/GenBank/DDBJ databases">
        <title>Genome sequencing of Paenibacillus sp. TI45-13ar, isolated from Korean traditional nuruk.</title>
        <authorList>
            <person name="Kim S.-J."/>
        </authorList>
    </citation>
    <scope>NUCLEOTIDE SEQUENCE [LARGE SCALE GENOMIC DNA]</scope>
    <source>
        <strain evidence="2 3">TI45-13ar</strain>
    </source>
</reference>
<comment type="caution">
    <text evidence="2">The sequence shown here is derived from an EMBL/GenBank/DDBJ whole genome shotgun (WGS) entry which is preliminary data.</text>
</comment>
<dbReference type="SUPFAM" id="SSF53271">
    <property type="entry name" value="PRTase-like"/>
    <property type="match status" value="1"/>
</dbReference>
<organism evidence="2 3">
    <name type="scientific">Paenibacillus nuruki</name>
    <dbReference type="NCBI Taxonomy" id="1886670"/>
    <lineage>
        <taxon>Bacteria</taxon>
        <taxon>Bacillati</taxon>
        <taxon>Bacillota</taxon>
        <taxon>Bacilli</taxon>
        <taxon>Bacillales</taxon>
        <taxon>Paenibacillaceae</taxon>
        <taxon>Paenibacillus</taxon>
    </lineage>
</organism>
<dbReference type="InterPro" id="IPR029057">
    <property type="entry name" value="PRTase-like"/>
</dbReference>
<name>A0A1E3L0K7_9BACL</name>
<dbReference type="InterPro" id="IPR051910">
    <property type="entry name" value="ComF/GntX_DNA_util-trans"/>
</dbReference>
<dbReference type="AlphaFoldDB" id="A0A1E3L0K7"/>
<dbReference type="RefSeq" id="WP_083243574.1">
    <property type="nucleotide sequence ID" value="NZ_MDER01000060.1"/>
</dbReference>